<evidence type="ECO:0000313" key="2">
    <source>
        <dbReference type="EMBL" id="AAM21005.1"/>
    </source>
</evidence>
<feature type="compositionally biased region" description="Pro residues" evidence="1">
    <location>
        <begin position="111"/>
        <end position="121"/>
    </location>
</feature>
<dbReference type="AGR" id="MGI:5826245"/>
<feature type="region of interest" description="Disordered" evidence="1">
    <location>
        <begin position="1"/>
        <end position="149"/>
    </location>
</feature>
<accession>Q8K4Y1</accession>
<dbReference type="EMBL" id="AF467890">
    <property type="protein sequence ID" value="AAM21005.1"/>
    <property type="molecule type" value="Genomic_DNA"/>
</dbReference>
<evidence type="ECO:0000313" key="3">
    <source>
        <dbReference type="MGI" id="MGI:5826245"/>
    </source>
</evidence>
<organism evidence="2">
    <name type="scientific">Mus musculus</name>
    <name type="common">Mouse</name>
    <dbReference type="NCBI Taxonomy" id="10090"/>
    <lineage>
        <taxon>Eukaryota</taxon>
        <taxon>Metazoa</taxon>
        <taxon>Chordata</taxon>
        <taxon>Craniata</taxon>
        <taxon>Vertebrata</taxon>
        <taxon>Euteleostomi</taxon>
        <taxon>Mammalia</taxon>
        <taxon>Eutheria</taxon>
        <taxon>Euarchontoglires</taxon>
        <taxon>Glires</taxon>
        <taxon>Rodentia</taxon>
        <taxon>Myomorpha</taxon>
        <taxon>Muroidea</taxon>
        <taxon>Muridae</taxon>
        <taxon>Murinae</taxon>
        <taxon>Mus</taxon>
        <taxon>Mus</taxon>
    </lineage>
</organism>
<evidence type="ECO:0000256" key="1">
    <source>
        <dbReference type="SAM" id="MobiDB-lite"/>
    </source>
</evidence>
<dbReference type="KEGG" id="mmu:108168358"/>
<reference evidence="2" key="1">
    <citation type="submission" date="2002-01" db="EMBL/GenBank/DDBJ databases">
        <title>Genomic Sequence Analysis in the Mouse t-complex Region.</title>
        <authorList>
            <person name="Brathwaite M."/>
            <person name="Waeltz P."/>
            <person name="Qian Y."/>
            <person name="Dudekula D."/>
            <person name="Schlessinger D."/>
            <person name="Nagaraja R."/>
        </authorList>
    </citation>
    <scope>NUCLEOTIDE SEQUENCE</scope>
    <source>
        <strain evidence="2">C57BL/6J</strain>
    </source>
</reference>
<sequence length="189" mass="20474">MEQSPPARPWVRTRVPSPPTVRGRLAAHGNARPVTRGAGSRGNLTGVPTAGDTCGVGAHANSVRRHLAPQAIRRPGFPPREVGAAPERFGPAPPSAGHLRPAPPPRRRAPGPLPPHPPPPRRALRQVGRSDPRKGRGHSPRRAHALSASRLRVWTRDAHPRVPSEATGRLKKKNFFFFEGVARKVDEEV</sequence>
<dbReference type="GeneID" id="108168358"/>
<feature type="compositionally biased region" description="Basic residues" evidence="1">
    <location>
        <begin position="135"/>
        <end position="144"/>
    </location>
</feature>
<dbReference type="MGI" id="MGI:5826245">
    <property type="gene designation" value="Gm46608"/>
</dbReference>
<gene>
    <name evidence="3" type="primary">Gm46608</name>
</gene>
<protein>
    <submittedName>
        <fullName evidence="2">Similar to quaking II</fullName>
    </submittedName>
</protein>
<proteinExistence type="predicted"/>
<name>Q8K4Y1_MOUSE</name>
<dbReference type="AlphaFoldDB" id="Q8K4Y1"/>